<dbReference type="PRINTS" id="PR00046">
    <property type="entry name" value="SIGMA70FCT"/>
</dbReference>
<dbReference type="SUPFAM" id="SSF88659">
    <property type="entry name" value="Sigma3 and sigma4 domains of RNA polymerase sigma factors"/>
    <property type="match status" value="2"/>
</dbReference>
<keyword evidence="9" id="KW-1185">Reference proteome</keyword>
<dbReference type="InterPro" id="IPR007627">
    <property type="entry name" value="RNA_pol_sigma70_r2"/>
</dbReference>
<dbReference type="PROSITE" id="PS00716">
    <property type="entry name" value="SIGMA70_2"/>
    <property type="match status" value="1"/>
</dbReference>
<reference evidence="8" key="1">
    <citation type="submission" date="2017-05" db="EMBL/GenBank/DDBJ databases">
        <authorList>
            <person name="Varghese N."/>
            <person name="Submissions S."/>
        </authorList>
    </citation>
    <scope>NUCLEOTIDE SEQUENCE</scope>
    <source>
        <strain evidence="8">DSM 45262</strain>
    </source>
</reference>
<dbReference type="GO" id="GO:0006352">
    <property type="term" value="P:DNA-templated transcription initiation"/>
    <property type="evidence" value="ECO:0007669"/>
    <property type="project" value="InterPro"/>
</dbReference>
<dbReference type="GO" id="GO:0003677">
    <property type="term" value="F:DNA binding"/>
    <property type="evidence" value="ECO:0007669"/>
    <property type="project" value="UniProtKB-KW"/>
</dbReference>
<dbReference type="SUPFAM" id="SSF88946">
    <property type="entry name" value="Sigma2 domain of RNA polymerase sigma factors"/>
    <property type="match status" value="1"/>
</dbReference>
<dbReference type="PANTHER" id="PTHR30603">
    <property type="entry name" value="RNA POLYMERASE SIGMA FACTOR RPO"/>
    <property type="match status" value="1"/>
</dbReference>
<evidence type="ECO:0000256" key="3">
    <source>
        <dbReference type="ARBA" id="ARBA00023125"/>
    </source>
</evidence>
<proteinExistence type="inferred from homology"/>
<organism evidence="8 9">
    <name type="scientific">Laceyella tengchongensis</name>
    <dbReference type="NCBI Taxonomy" id="574699"/>
    <lineage>
        <taxon>Bacteria</taxon>
        <taxon>Bacillati</taxon>
        <taxon>Bacillota</taxon>
        <taxon>Bacilli</taxon>
        <taxon>Bacillales</taxon>
        <taxon>Thermoactinomycetaceae</taxon>
        <taxon>Laceyella</taxon>
    </lineage>
</organism>
<evidence type="ECO:0000256" key="5">
    <source>
        <dbReference type="RuleBase" id="RU362124"/>
    </source>
</evidence>
<dbReference type="PROSITE" id="PS00715">
    <property type="entry name" value="SIGMA70_1"/>
    <property type="match status" value="1"/>
</dbReference>
<evidence type="ECO:0000259" key="6">
    <source>
        <dbReference type="PROSITE" id="PS00715"/>
    </source>
</evidence>
<gene>
    <name evidence="8" type="ORF">SAMN06265361_101646</name>
</gene>
<keyword evidence="1 5" id="KW-0805">Transcription regulation</keyword>
<dbReference type="GO" id="GO:0016987">
    <property type="term" value="F:sigma factor activity"/>
    <property type="evidence" value="ECO:0007669"/>
    <property type="project" value="UniProtKB-KW"/>
</dbReference>
<evidence type="ECO:0000313" key="9">
    <source>
        <dbReference type="Proteomes" id="UP001157946"/>
    </source>
</evidence>
<keyword evidence="3 5" id="KW-0238">DNA-binding</keyword>
<dbReference type="Gene3D" id="1.10.10.10">
    <property type="entry name" value="Winged helix-like DNA-binding domain superfamily/Winged helix DNA-binding domain"/>
    <property type="match status" value="2"/>
</dbReference>
<evidence type="ECO:0000313" key="8">
    <source>
        <dbReference type="EMBL" id="SMP05793.1"/>
    </source>
</evidence>
<keyword evidence="4 5" id="KW-0804">Transcription</keyword>
<dbReference type="InterPro" id="IPR007630">
    <property type="entry name" value="RNA_pol_sigma70_r4"/>
</dbReference>
<dbReference type="InterPro" id="IPR000943">
    <property type="entry name" value="RNA_pol_sigma70"/>
</dbReference>
<dbReference type="EMBL" id="FXTU01000001">
    <property type="protein sequence ID" value="SMP05793.1"/>
    <property type="molecule type" value="Genomic_DNA"/>
</dbReference>
<dbReference type="InterPro" id="IPR013324">
    <property type="entry name" value="RNA_pol_sigma_r3/r4-like"/>
</dbReference>
<dbReference type="AlphaFoldDB" id="A0AA45WK25"/>
<comment type="function">
    <text evidence="5">Sigma factors are initiation factors that promote the attachment of RNA polymerase to specific initiation sites and are then released.</text>
</comment>
<dbReference type="Proteomes" id="UP001157946">
    <property type="component" value="Unassembled WGS sequence"/>
</dbReference>
<comment type="caution">
    <text evidence="8">The sequence shown here is derived from an EMBL/GenBank/DDBJ whole genome shotgun (WGS) entry which is preliminary data.</text>
</comment>
<comment type="similarity">
    <text evidence="5">Belongs to the sigma-70 factor family.</text>
</comment>
<sequence length="371" mass="43972">MRLDYMMIKQLHSAFSSRKFINMEEAKKIIAGIVKQDVDEEFIRGYLRSKGCQIVEEHIVPVKNERSSKLDPEEDLDIDEILSLELKSRTESFIDNESKDYNNNTDLISNYQKYHEDRVFKNLILNNRRLVQKIALRYQNYVSHKLSYDDLVSEGIIGLIKAIHRFDPTRGYQFSTYATWWIRQQITRAIMDTGLTVRIPVHAFETVLKIKRVEQKYLFHNPKMDVEEICEQLGISREKYEESKRIEHRFLNLVSLNSFASGEGEDTELIEFIDNERMRILGYQDNEYTDPVFMVESKLERDEINKLLEQLSSKQRNIIKLRFGFEDGQTRTLEEIGQIMGVTRERIRQIEKKALERLKKLILKHHKELAS</sequence>
<dbReference type="InterPro" id="IPR013325">
    <property type="entry name" value="RNA_pol_sigma_r2"/>
</dbReference>
<dbReference type="RefSeq" id="WP_022735946.1">
    <property type="nucleotide sequence ID" value="NZ_FXTU01000001.1"/>
</dbReference>
<evidence type="ECO:0000259" key="7">
    <source>
        <dbReference type="PROSITE" id="PS00716"/>
    </source>
</evidence>
<dbReference type="CDD" id="cd06171">
    <property type="entry name" value="Sigma70_r4"/>
    <property type="match status" value="1"/>
</dbReference>
<dbReference type="InterPro" id="IPR050239">
    <property type="entry name" value="Sigma-70_RNA_pol_init_factors"/>
</dbReference>
<dbReference type="Pfam" id="PF04545">
    <property type="entry name" value="Sigma70_r4"/>
    <property type="match status" value="1"/>
</dbReference>
<name>A0AA45WK25_9BACL</name>
<dbReference type="NCBIfam" id="TIGR02937">
    <property type="entry name" value="sigma70-ECF"/>
    <property type="match status" value="1"/>
</dbReference>
<dbReference type="Gene3D" id="1.10.601.10">
    <property type="entry name" value="RNA Polymerase Primary Sigma Factor"/>
    <property type="match status" value="1"/>
</dbReference>
<accession>A0AA45WK25</accession>
<evidence type="ECO:0000256" key="1">
    <source>
        <dbReference type="ARBA" id="ARBA00023015"/>
    </source>
</evidence>
<dbReference type="PANTHER" id="PTHR30603:SF47">
    <property type="entry name" value="RNA POLYMERASE SIGMA FACTOR SIGD, CHLOROPLASTIC"/>
    <property type="match status" value="1"/>
</dbReference>
<dbReference type="Pfam" id="PF04542">
    <property type="entry name" value="Sigma70_r2"/>
    <property type="match status" value="1"/>
</dbReference>
<feature type="domain" description="RNA polymerase sigma-70" evidence="6">
    <location>
        <begin position="150"/>
        <end position="163"/>
    </location>
</feature>
<dbReference type="InterPro" id="IPR014284">
    <property type="entry name" value="RNA_pol_sigma-70_dom"/>
</dbReference>
<feature type="domain" description="RNA polymerase sigma-70" evidence="7">
    <location>
        <begin position="332"/>
        <end position="358"/>
    </location>
</feature>
<protein>
    <recommendedName>
        <fullName evidence="5">RNA polymerase sigma factor</fullName>
    </recommendedName>
</protein>
<dbReference type="InterPro" id="IPR036388">
    <property type="entry name" value="WH-like_DNA-bd_sf"/>
</dbReference>
<evidence type="ECO:0000256" key="4">
    <source>
        <dbReference type="ARBA" id="ARBA00023163"/>
    </source>
</evidence>
<keyword evidence="2 5" id="KW-0731">Sigma factor</keyword>
<evidence type="ECO:0000256" key="2">
    <source>
        <dbReference type="ARBA" id="ARBA00023082"/>
    </source>
</evidence>